<reference evidence="1 2" key="1">
    <citation type="submission" date="2012-07" db="EMBL/GenBank/DDBJ databases">
        <title>The Genome Sequence of Fusobacterium ulcerans 12_1B.</title>
        <authorList>
            <consortium name="The Broad Institute Genome Sequencing Platform"/>
            <person name="Earl A."/>
            <person name="Ward D."/>
            <person name="Feldgarden M."/>
            <person name="Gevers D."/>
            <person name="Strauss J."/>
            <person name="Ambrose C.E."/>
            <person name="Allen-Vercoe E."/>
            <person name="Walker B."/>
            <person name="Young S.K."/>
            <person name="Zeng Q."/>
            <person name="Gargeya S."/>
            <person name="Fitzgerald M."/>
            <person name="Haas B."/>
            <person name="Abouelleil A."/>
            <person name="Alvarado L."/>
            <person name="Arachchi H.M."/>
            <person name="Berlin A.M."/>
            <person name="Chapman S.B."/>
            <person name="Goldberg J."/>
            <person name="Griggs A."/>
            <person name="Gujja S."/>
            <person name="Hansen M."/>
            <person name="Howarth C."/>
            <person name="Imamovic A."/>
            <person name="Larimer J."/>
            <person name="McCowen C."/>
            <person name="Montmayeur A."/>
            <person name="Murphy C."/>
            <person name="Neiman D."/>
            <person name="Pearson M."/>
            <person name="Priest M."/>
            <person name="Roberts A."/>
            <person name="Saif S."/>
            <person name="Shea T."/>
            <person name="Sisk P."/>
            <person name="Sykes S."/>
            <person name="Wortman J."/>
            <person name="Nusbaum C."/>
            <person name="Birren B."/>
        </authorList>
    </citation>
    <scope>NUCLEOTIDE SEQUENCE [LARGE SCALE GENOMIC DNA]</scope>
    <source>
        <strain evidence="1 2">12_1B</strain>
    </source>
</reference>
<name>H1PVM6_9FUSO</name>
<dbReference type="InterPro" id="IPR041242">
    <property type="entry name" value="HNHc_6"/>
</dbReference>
<dbReference type="AlphaFoldDB" id="H1PVM6"/>
<comment type="caution">
    <text evidence="1">The sequence shown here is derived from an EMBL/GenBank/DDBJ whole genome shotgun (WGS) entry which is preliminary data.</text>
</comment>
<organism evidence="1 2">
    <name type="scientific">Fusobacterium ulcerans 12-1B</name>
    <dbReference type="NCBI Taxonomy" id="457404"/>
    <lineage>
        <taxon>Bacteria</taxon>
        <taxon>Fusobacteriati</taxon>
        <taxon>Fusobacteriota</taxon>
        <taxon>Fusobacteriia</taxon>
        <taxon>Fusobacteriales</taxon>
        <taxon>Fusobacteriaceae</taxon>
        <taxon>Fusobacterium</taxon>
    </lineage>
</organism>
<gene>
    <name evidence="1" type="ORF">HMPREF0402_02469</name>
</gene>
<dbReference type="HOGENOM" id="CLU_1145889_0_0_0"/>
<protein>
    <submittedName>
        <fullName evidence="1">Uncharacterized protein</fullName>
    </submittedName>
</protein>
<sequence length="246" mass="29132">MAYTRETQKLIYWLFTSYSNFREGREPEASPTPYHLYEAKKELKKKYIKATGYKPNKKPLEEFLKVLVDTVDLETFNKLSKAYIKSIQDFSINHEDFSLCLSLISQEKANSLVEFMFDFLLENNIPMRQELIDLYSKTQNDRYIFALLLHKKCCVCGKEITGPHHVDRVGTSGYKNDTGLDKRLSPLCPYHHAEIEDGEYTVEEFEKKYPTFGYKLCNEKEIEKLRKVYKHHFKAFKIENYKREEG</sequence>
<proteinExistence type="predicted"/>
<keyword evidence="2" id="KW-1185">Reference proteome</keyword>
<dbReference type="RefSeq" id="WP_008698171.1">
    <property type="nucleotide sequence ID" value="NZ_KE161009.1"/>
</dbReference>
<evidence type="ECO:0000313" key="1">
    <source>
        <dbReference type="EMBL" id="EHO79730.1"/>
    </source>
</evidence>
<dbReference type="Proteomes" id="UP000003233">
    <property type="component" value="Unassembled WGS sequence"/>
</dbReference>
<dbReference type="Pfam" id="PF16784">
    <property type="entry name" value="HNHc_6"/>
    <property type="match status" value="1"/>
</dbReference>
<accession>H1PVM6</accession>
<evidence type="ECO:0000313" key="2">
    <source>
        <dbReference type="Proteomes" id="UP000003233"/>
    </source>
</evidence>
<dbReference type="BioCyc" id="FSP457404-HMP:GTSQ-2494-MONOMER"/>
<dbReference type="PATRIC" id="fig|457404.5.peg.2675"/>
<dbReference type="EMBL" id="AGWJ02000023">
    <property type="protein sequence ID" value="EHO79730.1"/>
    <property type="molecule type" value="Genomic_DNA"/>
</dbReference>